<feature type="transmembrane region" description="Helical" evidence="14">
    <location>
        <begin position="12"/>
        <end position="29"/>
    </location>
</feature>
<keyword evidence="14" id="KW-0812">Transmembrane</keyword>
<comment type="pathway">
    <text evidence="3">Sphingolipid metabolism.</text>
</comment>
<keyword evidence="6 16" id="KW-0808">Transferase</keyword>
<dbReference type="InterPro" id="IPR015424">
    <property type="entry name" value="PyrdxlP-dep_Trfase"/>
</dbReference>
<evidence type="ECO:0000313" key="16">
    <source>
        <dbReference type="EMBL" id="CAG6633809.1"/>
    </source>
</evidence>
<evidence type="ECO:0000256" key="9">
    <source>
        <dbReference type="ARBA" id="ARBA00023098"/>
    </source>
</evidence>
<dbReference type="InterPro" id="IPR015421">
    <property type="entry name" value="PyrdxlP-dep_Trfase_major"/>
</dbReference>
<evidence type="ECO:0000256" key="4">
    <source>
        <dbReference type="ARBA" id="ARBA00008392"/>
    </source>
</evidence>
<dbReference type="Gene3D" id="3.90.1150.10">
    <property type="entry name" value="Aspartate Aminotransferase, domain 1"/>
    <property type="match status" value="1"/>
</dbReference>
<dbReference type="AlphaFoldDB" id="A0A8D8QM17"/>
<dbReference type="EMBL" id="HBUF01083972">
    <property type="protein sequence ID" value="CAG6633809.1"/>
    <property type="molecule type" value="Transcribed_RNA"/>
</dbReference>
<dbReference type="GO" id="GO:0046512">
    <property type="term" value="P:sphingosine biosynthetic process"/>
    <property type="evidence" value="ECO:0007669"/>
    <property type="project" value="TreeGrafter"/>
</dbReference>
<keyword evidence="14" id="KW-1133">Transmembrane helix</keyword>
<dbReference type="EC" id="2.3.1.50" evidence="5"/>
<reference evidence="16" key="1">
    <citation type="submission" date="2021-05" db="EMBL/GenBank/DDBJ databases">
        <authorList>
            <person name="Alioto T."/>
            <person name="Alioto T."/>
            <person name="Gomez Garrido J."/>
        </authorList>
    </citation>
    <scope>NUCLEOTIDE SEQUENCE</scope>
</reference>
<evidence type="ECO:0000256" key="1">
    <source>
        <dbReference type="ARBA" id="ARBA00001933"/>
    </source>
</evidence>
<protein>
    <recommendedName>
        <fullName evidence="11">Serine palmitoyltransferase 1</fullName>
        <ecNumber evidence="5">2.3.1.50</ecNumber>
    </recommendedName>
    <alternativeName>
        <fullName evidence="12">Long chain base biosynthesis protein 1</fullName>
    </alternativeName>
    <alternativeName>
        <fullName evidence="13">Serine-palmitoyl-CoA transferase 1</fullName>
    </alternativeName>
</protein>
<keyword evidence="8" id="KW-0746">Sphingolipid metabolism</keyword>
<dbReference type="Pfam" id="PF00155">
    <property type="entry name" value="Aminotran_1_2"/>
    <property type="match status" value="1"/>
</dbReference>
<evidence type="ECO:0000256" key="3">
    <source>
        <dbReference type="ARBA" id="ARBA00004991"/>
    </source>
</evidence>
<organism evidence="16">
    <name type="scientific">Cacopsylla melanoneura</name>
    <dbReference type="NCBI Taxonomy" id="428564"/>
    <lineage>
        <taxon>Eukaryota</taxon>
        <taxon>Metazoa</taxon>
        <taxon>Ecdysozoa</taxon>
        <taxon>Arthropoda</taxon>
        <taxon>Hexapoda</taxon>
        <taxon>Insecta</taxon>
        <taxon>Pterygota</taxon>
        <taxon>Neoptera</taxon>
        <taxon>Paraneoptera</taxon>
        <taxon>Hemiptera</taxon>
        <taxon>Sternorrhyncha</taxon>
        <taxon>Psylloidea</taxon>
        <taxon>Psyllidae</taxon>
        <taxon>Psyllinae</taxon>
        <taxon>Cacopsylla</taxon>
    </lineage>
</organism>
<dbReference type="InterPro" id="IPR015422">
    <property type="entry name" value="PyrdxlP-dep_Trfase_small"/>
</dbReference>
<dbReference type="SUPFAM" id="SSF53383">
    <property type="entry name" value="PLP-dependent transferases"/>
    <property type="match status" value="1"/>
</dbReference>
<dbReference type="GO" id="GO:0005783">
    <property type="term" value="C:endoplasmic reticulum"/>
    <property type="evidence" value="ECO:0007669"/>
    <property type="project" value="TreeGrafter"/>
</dbReference>
<dbReference type="PANTHER" id="PTHR13693:SF2">
    <property type="entry name" value="SERINE PALMITOYLTRANSFERASE 1"/>
    <property type="match status" value="1"/>
</dbReference>
<dbReference type="GO" id="GO:0030170">
    <property type="term" value="F:pyridoxal phosphate binding"/>
    <property type="evidence" value="ECO:0007669"/>
    <property type="project" value="InterPro"/>
</dbReference>
<evidence type="ECO:0000259" key="15">
    <source>
        <dbReference type="Pfam" id="PF00155"/>
    </source>
</evidence>
<evidence type="ECO:0000256" key="6">
    <source>
        <dbReference type="ARBA" id="ARBA00022679"/>
    </source>
</evidence>
<evidence type="ECO:0000256" key="7">
    <source>
        <dbReference type="ARBA" id="ARBA00022898"/>
    </source>
</evidence>
<keyword evidence="9" id="KW-0443">Lipid metabolism</keyword>
<name>A0A8D8QM17_9HEMI</name>
<dbReference type="GO" id="GO:0004758">
    <property type="term" value="F:serine C-palmitoyltransferase activity"/>
    <property type="evidence" value="ECO:0007669"/>
    <property type="project" value="UniProtKB-EC"/>
</dbReference>
<keyword evidence="7" id="KW-0663">Pyridoxal phosphate</keyword>
<feature type="domain" description="Aminotransferase class I/classII large" evidence="15">
    <location>
        <begin position="81"/>
        <end position="446"/>
    </location>
</feature>
<keyword evidence="14" id="KW-0472">Membrane</keyword>
<dbReference type="GO" id="GO:0016020">
    <property type="term" value="C:membrane"/>
    <property type="evidence" value="ECO:0007669"/>
    <property type="project" value="GOC"/>
</dbReference>
<dbReference type="EMBL" id="HBUF01083973">
    <property type="protein sequence ID" value="CAG6633810.1"/>
    <property type="molecule type" value="Transcribed_RNA"/>
</dbReference>
<sequence>MLVTEQLDFYTGVGLCVPLTLFIVLSLALNKRKKERVNNDDLIDKWTPEPLTGEISQDQHTASKYVVDQKAGYIITINGAPCINFATHNYLSFVENPEIEKSAIECIQKYGVGSCGPRGFYGTNVVHLALEEDIASFMGLEESALYSFGFTTSASAITAYIKKNDAVFVDENINFAIQTGLIGSRCKVQYFKHNNMEHLEQLLKKQDEKDLTMKKVTKKFIIAEGIYMRSGDICPLKDILELRDKYQARIFLDESLSFGTLGATGCGVTEYFDISTEEIDMIIGSLEYAIGSVGGFCVGSSYIIEHHVLSGAGYCFSASLAPFLAVAANKSLNILKNNPSMLKKLRDNCNLMHELLSQTCMSEHFLLQGHRDTPVKYLYLQETLNKNLDSQSKTLKHISDLCIQSGFAVSCPSSLDKEVNKPRPSIRITCNISHSQQDMNQLVDVLCKSYDIAVKSQS</sequence>
<dbReference type="InterPro" id="IPR050087">
    <property type="entry name" value="AON_synthase_class-II"/>
</dbReference>
<comment type="pathway">
    <text evidence="2">Lipid metabolism; sphingolipid metabolism.</text>
</comment>
<dbReference type="GO" id="GO:0046513">
    <property type="term" value="P:ceramide biosynthetic process"/>
    <property type="evidence" value="ECO:0007669"/>
    <property type="project" value="TreeGrafter"/>
</dbReference>
<evidence type="ECO:0000256" key="8">
    <source>
        <dbReference type="ARBA" id="ARBA00022919"/>
    </source>
</evidence>
<comment type="similarity">
    <text evidence="4">Belongs to the class-II pyridoxal-phosphate-dependent aminotransferase family.</text>
</comment>
<evidence type="ECO:0000256" key="2">
    <source>
        <dbReference type="ARBA" id="ARBA00004760"/>
    </source>
</evidence>
<comment type="cofactor">
    <cofactor evidence="1">
        <name>pyridoxal 5'-phosphate</name>
        <dbReference type="ChEBI" id="CHEBI:597326"/>
    </cofactor>
</comment>
<evidence type="ECO:0000256" key="13">
    <source>
        <dbReference type="ARBA" id="ARBA00042649"/>
    </source>
</evidence>
<evidence type="ECO:0000256" key="5">
    <source>
        <dbReference type="ARBA" id="ARBA00013220"/>
    </source>
</evidence>
<dbReference type="Gene3D" id="3.40.640.10">
    <property type="entry name" value="Type I PLP-dependent aspartate aminotransferase-like (Major domain)"/>
    <property type="match status" value="1"/>
</dbReference>
<evidence type="ECO:0000256" key="11">
    <source>
        <dbReference type="ARBA" id="ARBA00041066"/>
    </source>
</evidence>
<evidence type="ECO:0000256" key="12">
    <source>
        <dbReference type="ARBA" id="ARBA00041765"/>
    </source>
</evidence>
<accession>A0A8D8QM17</accession>
<evidence type="ECO:0000256" key="10">
    <source>
        <dbReference type="ARBA" id="ARBA00023315"/>
    </source>
</evidence>
<evidence type="ECO:0000256" key="14">
    <source>
        <dbReference type="SAM" id="Phobius"/>
    </source>
</evidence>
<dbReference type="InterPro" id="IPR004839">
    <property type="entry name" value="Aminotransferase_I/II_large"/>
</dbReference>
<keyword evidence="10" id="KW-0012">Acyltransferase</keyword>
<proteinExistence type="inferred from homology"/>
<dbReference type="PANTHER" id="PTHR13693">
    <property type="entry name" value="CLASS II AMINOTRANSFERASE/8-AMINO-7-OXONONANOATE SYNTHASE"/>
    <property type="match status" value="1"/>
</dbReference>